<dbReference type="Proteomes" id="UP000198748">
    <property type="component" value="Unassembled WGS sequence"/>
</dbReference>
<proteinExistence type="predicted"/>
<dbReference type="EMBL" id="FNAN01000004">
    <property type="protein sequence ID" value="SDE30653.1"/>
    <property type="molecule type" value="Genomic_DNA"/>
</dbReference>
<keyword evidence="1" id="KW-0812">Transmembrane</keyword>
<name>A0A1G7BUF4_9BACT</name>
<evidence type="ECO:0000256" key="1">
    <source>
        <dbReference type="SAM" id="Phobius"/>
    </source>
</evidence>
<gene>
    <name evidence="2" type="ORF">SAMN04487996_104312</name>
</gene>
<evidence type="ECO:0000313" key="2">
    <source>
        <dbReference type="EMBL" id="SDE30653.1"/>
    </source>
</evidence>
<accession>A0A1G7BUF4</accession>
<dbReference type="AlphaFoldDB" id="A0A1G7BUF4"/>
<keyword evidence="3" id="KW-1185">Reference proteome</keyword>
<reference evidence="3" key="1">
    <citation type="submission" date="2016-10" db="EMBL/GenBank/DDBJ databases">
        <authorList>
            <person name="Varghese N."/>
            <person name="Submissions S."/>
        </authorList>
    </citation>
    <scope>NUCLEOTIDE SEQUENCE [LARGE SCALE GENOMIC DNA]</scope>
    <source>
        <strain evidence="3">DSM 25329</strain>
    </source>
</reference>
<feature type="transmembrane region" description="Helical" evidence="1">
    <location>
        <begin position="39"/>
        <end position="60"/>
    </location>
</feature>
<keyword evidence="1" id="KW-1133">Transmembrane helix</keyword>
<protein>
    <submittedName>
        <fullName evidence="2">Uncharacterized protein</fullName>
    </submittedName>
</protein>
<organism evidence="2 3">
    <name type="scientific">Dyadobacter soli</name>
    <dbReference type="NCBI Taxonomy" id="659014"/>
    <lineage>
        <taxon>Bacteria</taxon>
        <taxon>Pseudomonadati</taxon>
        <taxon>Bacteroidota</taxon>
        <taxon>Cytophagia</taxon>
        <taxon>Cytophagales</taxon>
        <taxon>Spirosomataceae</taxon>
        <taxon>Dyadobacter</taxon>
    </lineage>
</organism>
<keyword evidence="1" id="KW-0472">Membrane</keyword>
<sequence length="220" mass="24837">MAEPGIAETFKSQPNGFFTCFPTFVQTAQNFNISTLRRIISILLLGLLLYNMVGYSIVYLSEKHYTISAAGSDFVEQAAGSVDIVIKVPVAVPYQNDWDAPEPVQGQIEHEGQFYQMKSRQLINDTMYVHCEFDQNARDRFSDLVSKINDQVTGQASGTQNDAHSNVLKHFLKEYMTAGRQHTFYVLEWEPSKNGPLQFSVRSVLPEKYYSIPSPPPDLA</sequence>
<dbReference type="STRING" id="659014.SAMN04487996_104312"/>
<evidence type="ECO:0000313" key="3">
    <source>
        <dbReference type="Proteomes" id="UP000198748"/>
    </source>
</evidence>